<dbReference type="PANTHER" id="PTHR47320:SF1">
    <property type="entry name" value="BIFUNCTIONAL URIDYLYLTRANSFERASE_URIDYLYL-REMOVING ENZYME"/>
    <property type="match status" value="1"/>
</dbReference>
<comment type="cofactor">
    <cofactor evidence="7">
        <name>Mg(2+)</name>
        <dbReference type="ChEBI" id="CHEBI:18420"/>
    </cofactor>
</comment>
<sequence length="919" mass="103938">MNEIDIPNQRAIIDRRELAEKVEALAREKGEKARQDIVSVLKQALEDGRKEIDRRLSEQPSAGHLCTGGQAFLIDQLLRVIHDYVITHVYPVANRSSAERLAILAVGGYGRAEMAPHSDVDIAFITPTRKASWCEQVIEAMLYFLWDLGLKVGHSSRSVDDTLRMAKEDLTIRTALLESRFVWGDRPLYEEARARFWTEVVKGSERQFLAEKLEERDARHKRMGDSRYVVEPNVKDGKGGLRDLQTLYWIGKYIHQVQKGAELVDVGLLTKAEYRSFRRAEGFLLAVRCHLHAITGRAEDRLTFDLQREVAARMNFADRPGKSAVERFMQFYFLQAKRVGSLTGVFLAHIDEEFENKRAARGFFAGWKQKARDLKGYRVFGGRIAAPGDEWFRKDPVRLIEIFQLAEANELEIHPETMRQANRDAPQIKDEVREDPRANALFVELLSGRNNPEMVLRWMNEAGVFGRFVPDFGKVNAQMQFDMYHHYTVDEHTIRAIGLLSQIEKGELKSQHPRCTKLIHRIDSRRALYVAVLLHDIAKGRGGDHSVLGAEVAHELCPRFGLSEQETDLVAWLVLQHLLMSSTAQKRDLTDPKTIEDFVGEVQSLERLRNLVILTVVDIKAVGPGTWNSWKAQLIGELYDAAQERLRLGHMGHGREQRVAAKQEAVAELLADRSNLVGDVGELFDDAYWIAEPEDVIALNLVHYHAARAVKDQLSIHCEYYEARGATLVTVIAADHPGLFYRIAGGIALAGANIIDARIHTSRSGFAIDNFLVQDPLGKPFYEESQLKRLKTSIGDALANRIELVPKLAQRPLPRSRAGAFDVAPRVNFDNSASNRFTVIEVNARDRSALLNRLARVLFESNLVVNSAHVTAYGERAADTFYVTDLTGSKITSKPRLDEIERRLLEAASDTRQKELEEA</sequence>
<dbReference type="Pfam" id="PF01966">
    <property type="entry name" value="HD"/>
    <property type="match status" value="1"/>
</dbReference>
<dbReference type="PANTHER" id="PTHR47320">
    <property type="entry name" value="BIFUNCTIONAL URIDYLYLTRANSFERASE/URIDYLYL-REMOVING ENZYME"/>
    <property type="match status" value="1"/>
</dbReference>
<dbReference type="SUPFAM" id="SSF81891">
    <property type="entry name" value="Poly A polymerase C-terminal region-like"/>
    <property type="match status" value="1"/>
</dbReference>
<feature type="domain" description="HD" evidence="10">
    <location>
        <begin position="489"/>
        <end position="611"/>
    </location>
</feature>
<dbReference type="InterPro" id="IPR003607">
    <property type="entry name" value="HD/PDEase_dom"/>
</dbReference>
<dbReference type="Pfam" id="PF08335">
    <property type="entry name" value="GlnD_UR_UTase"/>
    <property type="match status" value="1"/>
</dbReference>
<dbReference type="InterPro" id="IPR043519">
    <property type="entry name" value="NT_sf"/>
</dbReference>
<proteinExistence type="inferred from homology"/>
<dbReference type="InterPro" id="IPR006674">
    <property type="entry name" value="HD_domain"/>
</dbReference>
<reference evidence="12" key="1">
    <citation type="submission" date="2017-04" db="EMBL/GenBank/DDBJ databases">
        <authorList>
            <person name="Varghese N."/>
            <person name="Submissions S."/>
        </authorList>
    </citation>
    <scope>NUCLEOTIDE SEQUENCE [LARGE SCALE GENOMIC DNA]</scope>
</reference>
<gene>
    <name evidence="7" type="primary">glnD</name>
    <name evidence="11" type="ORF">SAMN06297468_3021</name>
</gene>
<evidence type="ECO:0000256" key="2">
    <source>
        <dbReference type="ARBA" id="ARBA00022695"/>
    </source>
</evidence>
<dbReference type="CDD" id="cd00077">
    <property type="entry name" value="HDc"/>
    <property type="match status" value="1"/>
</dbReference>
<comment type="catalytic activity">
    <reaction evidence="7">
        <text>[protein-PII]-L-tyrosine + UTP = [protein-PII]-uridylyl-L-tyrosine + diphosphate</text>
        <dbReference type="Rhea" id="RHEA:13673"/>
        <dbReference type="Rhea" id="RHEA-COMP:12147"/>
        <dbReference type="Rhea" id="RHEA-COMP:12148"/>
        <dbReference type="ChEBI" id="CHEBI:33019"/>
        <dbReference type="ChEBI" id="CHEBI:46398"/>
        <dbReference type="ChEBI" id="CHEBI:46858"/>
        <dbReference type="ChEBI" id="CHEBI:90602"/>
        <dbReference type="EC" id="2.7.7.59"/>
    </reaction>
</comment>
<comment type="function">
    <text evidence="7">Modifies, by uridylylation and deuridylylation, the PII regulatory proteins (GlnB and homologs), in response to the nitrogen status of the cell that GlnD senses through the glutamine level. Under low glutamine levels, catalyzes the conversion of the PII proteins and UTP to PII-UMP and PPi, while under higher glutamine levels, GlnD hydrolyzes PII-UMP to PII and UMP (deuridylylation). Thus, controls uridylylation state and activity of the PII proteins, and plays an important role in the regulation of nitrogen metabolism.</text>
</comment>
<dbReference type="GO" id="GO:0008773">
    <property type="term" value="F:[protein-PII] uridylyltransferase activity"/>
    <property type="evidence" value="ECO:0007669"/>
    <property type="project" value="UniProtKB-UniRule"/>
</dbReference>
<feature type="region of interest" description="Uridylyltransferase" evidence="7">
    <location>
        <begin position="1"/>
        <end position="373"/>
    </location>
</feature>
<evidence type="ECO:0000259" key="10">
    <source>
        <dbReference type="PROSITE" id="PS51831"/>
    </source>
</evidence>
<comment type="caution">
    <text evidence="7">Lacks conserved residue(s) required for the propagation of feature annotation.</text>
</comment>
<dbReference type="Gene3D" id="1.10.3090.10">
    <property type="entry name" value="cca-adding enzyme, domain 2"/>
    <property type="match status" value="1"/>
</dbReference>
<accession>A0A1Y6FLI6</accession>
<keyword evidence="12" id="KW-1185">Reference proteome</keyword>
<dbReference type="Gene3D" id="3.30.460.10">
    <property type="entry name" value="Beta Polymerase, domain 2"/>
    <property type="match status" value="1"/>
</dbReference>
<dbReference type="GO" id="GO:0006808">
    <property type="term" value="P:regulation of nitrogen utilization"/>
    <property type="evidence" value="ECO:0007669"/>
    <property type="project" value="UniProtKB-UniRule"/>
</dbReference>
<evidence type="ECO:0000256" key="4">
    <source>
        <dbReference type="ARBA" id="ARBA00022801"/>
    </source>
</evidence>
<evidence type="ECO:0000256" key="8">
    <source>
        <dbReference type="SAM" id="Coils"/>
    </source>
</evidence>
<dbReference type="Gene3D" id="3.30.70.260">
    <property type="match status" value="1"/>
</dbReference>
<dbReference type="CDD" id="cd04900">
    <property type="entry name" value="ACT_UUR-like_1"/>
    <property type="match status" value="1"/>
</dbReference>
<dbReference type="CDD" id="cd05401">
    <property type="entry name" value="NT_GlnE_GlnD_like"/>
    <property type="match status" value="1"/>
</dbReference>
<keyword evidence="4 7" id="KW-0378">Hydrolase</keyword>
<dbReference type="SUPFAM" id="SSF81301">
    <property type="entry name" value="Nucleotidyltransferase"/>
    <property type="match status" value="1"/>
</dbReference>
<dbReference type="NCBIfam" id="NF003467">
    <property type="entry name" value="PRK05092.1"/>
    <property type="match status" value="1"/>
</dbReference>
<comment type="catalytic activity">
    <reaction evidence="7">
        <text>[protein-PII]-uridylyl-L-tyrosine + H2O = [protein-PII]-L-tyrosine + UMP + H(+)</text>
        <dbReference type="Rhea" id="RHEA:48600"/>
        <dbReference type="Rhea" id="RHEA-COMP:12147"/>
        <dbReference type="Rhea" id="RHEA-COMP:12148"/>
        <dbReference type="ChEBI" id="CHEBI:15377"/>
        <dbReference type="ChEBI" id="CHEBI:15378"/>
        <dbReference type="ChEBI" id="CHEBI:46858"/>
        <dbReference type="ChEBI" id="CHEBI:57865"/>
        <dbReference type="ChEBI" id="CHEBI:90602"/>
    </reaction>
</comment>
<feature type="domain" description="ACT" evidence="9">
    <location>
        <begin position="839"/>
        <end position="919"/>
    </location>
</feature>
<feature type="coiled-coil region" evidence="8">
    <location>
        <begin position="8"/>
        <end position="35"/>
    </location>
</feature>
<protein>
    <recommendedName>
        <fullName evidence="7">Bifunctional uridylyltransferase/uridylyl-removing enzyme</fullName>
        <shortName evidence="7">UTase/UR</shortName>
    </recommendedName>
    <alternativeName>
        <fullName evidence="7">Bifunctional [protein-PII] modification enzyme</fullName>
    </alternativeName>
    <alternativeName>
        <fullName evidence="7">Bifunctional nitrogen sensor protein</fullName>
    </alternativeName>
    <domain>
        <recommendedName>
            <fullName evidence="7">[Protein-PII] uridylyltransferase</fullName>
            <shortName evidence="7">PII uridylyltransferase</shortName>
            <shortName evidence="7">UTase</shortName>
            <ecNumber evidence="7">2.7.7.59</ecNumber>
        </recommendedName>
    </domain>
    <domain>
        <recommendedName>
            <fullName evidence="7">[Protein-PII]-UMP uridylyl-removing enzyme</fullName>
            <shortName evidence="7">UR</shortName>
            <ecNumber evidence="7">3.1.4.-</ecNumber>
        </recommendedName>
    </domain>
</protein>
<dbReference type="InterPro" id="IPR045865">
    <property type="entry name" value="ACT-like_dom_sf"/>
</dbReference>
<dbReference type="SUPFAM" id="SSF81593">
    <property type="entry name" value="Nucleotidyltransferase substrate binding subunit/domain"/>
    <property type="match status" value="1"/>
</dbReference>
<dbReference type="EMBL" id="FXWG01000004">
    <property type="protein sequence ID" value="SMQ75874.1"/>
    <property type="molecule type" value="Genomic_DNA"/>
</dbReference>
<dbReference type="AlphaFoldDB" id="A0A1Y6FLI6"/>
<organism evidence="11 12">
    <name type="scientific">Altererythrobacter xiamenensis</name>
    <dbReference type="NCBI Taxonomy" id="1316679"/>
    <lineage>
        <taxon>Bacteria</taxon>
        <taxon>Pseudomonadati</taxon>
        <taxon>Pseudomonadota</taxon>
        <taxon>Alphaproteobacteria</taxon>
        <taxon>Sphingomonadales</taxon>
        <taxon>Erythrobacteraceae</taxon>
        <taxon>Altererythrobacter</taxon>
    </lineage>
</organism>
<evidence type="ECO:0000256" key="3">
    <source>
        <dbReference type="ARBA" id="ARBA00022737"/>
    </source>
</evidence>
<comment type="activity regulation">
    <text evidence="7">Uridylyltransferase (UTase) activity is inhibited by glutamine, while glutamine activates uridylyl-removing (UR) activity.</text>
</comment>
<dbReference type="EC" id="2.7.7.59" evidence="7"/>
<evidence type="ECO:0000256" key="5">
    <source>
        <dbReference type="ARBA" id="ARBA00022842"/>
    </source>
</evidence>
<evidence type="ECO:0000256" key="7">
    <source>
        <dbReference type="HAMAP-Rule" id="MF_00277"/>
    </source>
</evidence>
<evidence type="ECO:0000313" key="12">
    <source>
        <dbReference type="Proteomes" id="UP000194420"/>
    </source>
</evidence>
<comment type="domain">
    <text evidence="7">Has four distinct domains: an N-terminal nucleotidyltransferase (NT) domain responsible for UTase activity, a central HD domain that encodes UR activity, and two C-terminal ACT domains that seem to have a role in glutamine sensing.</text>
</comment>
<dbReference type="PROSITE" id="PS51671">
    <property type="entry name" value="ACT"/>
    <property type="match status" value="2"/>
</dbReference>
<comment type="similarity">
    <text evidence="7">Belongs to the GlnD family.</text>
</comment>
<dbReference type="PROSITE" id="PS51831">
    <property type="entry name" value="HD"/>
    <property type="match status" value="1"/>
</dbReference>
<dbReference type="GO" id="GO:0008081">
    <property type="term" value="F:phosphoric diester hydrolase activity"/>
    <property type="evidence" value="ECO:0007669"/>
    <property type="project" value="UniProtKB-UniRule"/>
</dbReference>
<dbReference type="EC" id="3.1.4.-" evidence="7"/>
<feature type="domain" description="ACT" evidence="9">
    <location>
        <begin position="728"/>
        <end position="807"/>
    </location>
</feature>
<dbReference type="CDD" id="cd04899">
    <property type="entry name" value="ACT_ACR-UUR-like_2"/>
    <property type="match status" value="1"/>
</dbReference>
<dbReference type="Proteomes" id="UP000194420">
    <property type="component" value="Unassembled WGS sequence"/>
</dbReference>
<keyword evidence="8" id="KW-0175">Coiled coil</keyword>
<name>A0A1Y6FLI6_9SPHN</name>
<keyword evidence="2 7" id="KW-0548">Nucleotidyltransferase</keyword>
<evidence type="ECO:0000256" key="1">
    <source>
        <dbReference type="ARBA" id="ARBA00022679"/>
    </source>
</evidence>
<keyword evidence="5 7" id="KW-0460">Magnesium</keyword>
<dbReference type="InterPro" id="IPR002912">
    <property type="entry name" value="ACT_dom"/>
</dbReference>
<keyword evidence="1 7" id="KW-0808">Transferase</keyword>
<dbReference type="SUPFAM" id="SSF55021">
    <property type="entry name" value="ACT-like"/>
    <property type="match status" value="2"/>
</dbReference>
<dbReference type="InterPro" id="IPR013546">
    <property type="entry name" value="PII_UdlTrfase/GS_AdlTrfase"/>
</dbReference>
<evidence type="ECO:0000256" key="6">
    <source>
        <dbReference type="ARBA" id="ARBA00023268"/>
    </source>
</evidence>
<dbReference type="PIRSF" id="PIRSF006288">
    <property type="entry name" value="PII_uridyltransf"/>
    <property type="match status" value="1"/>
</dbReference>
<evidence type="ECO:0000259" key="9">
    <source>
        <dbReference type="PROSITE" id="PS51671"/>
    </source>
</evidence>
<keyword evidence="6 7" id="KW-0511">Multifunctional enzyme</keyword>
<dbReference type="NCBIfam" id="TIGR01693">
    <property type="entry name" value="UTase_glnD"/>
    <property type="match status" value="1"/>
</dbReference>
<dbReference type="OrthoDB" id="9758038at2"/>
<keyword evidence="3" id="KW-0677">Repeat</keyword>
<dbReference type="HAMAP" id="MF_00277">
    <property type="entry name" value="PII_uridylyl_transf"/>
    <property type="match status" value="1"/>
</dbReference>
<evidence type="ECO:0000313" key="11">
    <source>
        <dbReference type="EMBL" id="SMQ75874.1"/>
    </source>
</evidence>
<dbReference type="RefSeq" id="WP_086438902.1">
    <property type="nucleotide sequence ID" value="NZ_FXWG01000004.1"/>
</dbReference>
<dbReference type="SMART" id="SM00471">
    <property type="entry name" value="HDc"/>
    <property type="match status" value="1"/>
</dbReference>
<dbReference type="InterPro" id="IPR010043">
    <property type="entry name" value="UTase/UR"/>
</dbReference>